<dbReference type="RefSeq" id="WP_007995014.1">
    <property type="nucleotide sequence ID" value="NZ_AOJJ01000057.1"/>
</dbReference>
<accession>M0PM43</accession>
<organism evidence="1 2">
    <name type="scientific">Halorubrum distributum JCM 13916</name>
    <dbReference type="NCBI Taxonomy" id="1230455"/>
    <lineage>
        <taxon>Archaea</taxon>
        <taxon>Methanobacteriati</taxon>
        <taxon>Methanobacteriota</taxon>
        <taxon>Stenosarchaea group</taxon>
        <taxon>Halobacteria</taxon>
        <taxon>Halobacteriales</taxon>
        <taxon>Haloferacaceae</taxon>
        <taxon>Halorubrum</taxon>
        <taxon>Halorubrum distributum group</taxon>
    </lineage>
</organism>
<dbReference type="SUPFAM" id="SSF88713">
    <property type="entry name" value="Glycoside hydrolase/deacetylase"/>
    <property type="match status" value="1"/>
</dbReference>
<proteinExistence type="predicted"/>
<gene>
    <name evidence="1" type="ORF">C462_08105</name>
</gene>
<sequence length="310" mass="35399">MSNRGRFVISLDTELSWGSFDTAGVEYHKQAYRNTREVVDGLCSLFDAYEVPVTWALVMHLFDDCDGNHELNSPQFDWVDWNTAMPCVTDTDQELWYAPEVLERIRSTTVDHEIGLHGYSHLILGADGCTRSTAQSEVEKAVAVANRCGIDPETYIFPRNEIGHLDVLRDNGLQFFRGVDARWYERRLSGVLQKPLRFADETLQWTPPVVSPRKRDGLVELPGSQILRPFDGPWHYTPADSQLVRAKRGLNRAAQTGQVFHLWFHPFNLGTSIARHLSLMEEIVSYAAELRDRDEIEICTIADAARHELR</sequence>
<dbReference type="EMBL" id="AOJJ01000057">
    <property type="protein sequence ID" value="EMA71067.1"/>
    <property type="molecule type" value="Genomic_DNA"/>
</dbReference>
<protein>
    <submittedName>
        <fullName evidence="1">Uncharacterized protein</fullName>
    </submittedName>
</protein>
<evidence type="ECO:0000313" key="1">
    <source>
        <dbReference type="EMBL" id="EMA71067.1"/>
    </source>
</evidence>
<comment type="caution">
    <text evidence="1">The sequence shown here is derived from an EMBL/GenBank/DDBJ whole genome shotgun (WGS) entry which is preliminary data.</text>
</comment>
<name>M0PM43_9EURY</name>
<dbReference type="AlphaFoldDB" id="M0PM43"/>
<dbReference type="InterPro" id="IPR011330">
    <property type="entry name" value="Glyco_hydro/deAcase_b/a-brl"/>
</dbReference>
<dbReference type="Gene3D" id="3.20.20.370">
    <property type="entry name" value="Glycoside hydrolase/deacetylase"/>
    <property type="match status" value="1"/>
</dbReference>
<dbReference type="Proteomes" id="UP000011528">
    <property type="component" value="Unassembled WGS sequence"/>
</dbReference>
<dbReference type="GO" id="GO:0005975">
    <property type="term" value="P:carbohydrate metabolic process"/>
    <property type="evidence" value="ECO:0007669"/>
    <property type="project" value="InterPro"/>
</dbReference>
<evidence type="ECO:0000313" key="2">
    <source>
        <dbReference type="Proteomes" id="UP000011528"/>
    </source>
</evidence>
<reference evidence="1 2" key="1">
    <citation type="journal article" date="2014" name="PLoS Genet.">
        <title>Phylogenetically driven sequencing of extremely halophilic archaea reveals strategies for static and dynamic osmo-response.</title>
        <authorList>
            <person name="Becker E.A."/>
            <person name="Seitzer P.M."/>
            <person name="Tritt A."/>
            <person name="Larsen D."/>
            <person name="Krusor M."/>
            <person name="Yao A.I."/>
            <person name="Wu D."/>
            <person name="Madern D."/>
            <person name="Eisen J.A."/>
            <person name="Darling A.E."/>
            <person name="Facciotti M.T."/>
        </authorList>
    </citation>
    <scope>NUCLEOTIDE SEQUENCE [LARGE SCALE GENOMIC DNA]</scope>
    <source>
        <strain evidence="1 2">JCM 13916</strain>
    </source>
</reference>